<feature type="domain" description="Cation efflux protein cytoplasmic" evidence="9">
    <location>
        <begin position="218"/>
        <end position="291"/>
    </location>
</feature>
<dbReference type="InterPro" id="IPR058533">
    <property type="entry name" value="Cation_efflux_TM"/>
</dbReference>
<keyword evidence="6 7" id="KW-0472">Membrane</keyword>
<evidence type="ECO:0000259" key="8">
    <source>
        <dbReference type="Pfam" id="PF01545"/>
    </source>
</evidence>
<dbReference type="InterPro" id="IPR027469">
    <property type="entry name" value="Cation_efflux_TMD_sf"/>
</dbReference>
<dbReference type="PANTHER" id="PTHR43840">
    <property type="entry name" value="MITOCHONDRIAL METAL TRANSPORTER 1-RELATED"/>
    <property type="match status" value="1"/>
</dbReference>
<protein>
    <submittedName>
        <fullName evidence="10">Cation diffusion facilitator family transporter</fullName>
    </submittedName>
</protein>
<dbReference type="SUPFAM" id="SSF160240">
    <property type="entry name" value="Cation efflux protein cytoplasmic domain-like"/>
    <property type="match status" value="1"/>
</dbReference>
<evidence type="ECO:0000256" key="7">
    <source>
        <dbReference type="SAM" id="Phobius"/>
    </source>
</evidence>
<keyword evidence="4 7" id="KW-0812">Transmembrane</keyword>
<dbReference type="STRING" id="1090322.MettiDRAFT_2789"/>
<dbReference type="EMBL" id="AZAJ01000001">
    <property type="protein sequence ID" value="ETA69293.1"/>
    <property type="molecule type" value="Genomic_DNA"/>
</dbReference>
<feature type="transmembrane region" description="Helical" evidence="7">
    <location>
        <begin position="90"/>
        <end position="109"/>
    </location>
</feature>
<name>W9DU14_METTI</name>
<feature type="transmembrane region" description="Helical" evidence="7">
    <location>
        <begin position="18"/>
        <end position="38"/>
    </location>
</feature>
<dbReference type="OrthoDB" id="8907at2157"/>
<evidence type="ECO:0000256" key="5">
    <source>
        <dbReference type="ARBA" id="ARBA00022989"/>
    </source>
</evidence>
<keyword evidence="3" id="KW-0813">Transport</keyword>
<feature type="domain" description="Cation efflux protein transmembrane" evidence="8">
    <location>
        <begin position="20"/>
        <end position="212"/>
    </location>
</feature>
<keyword evidence="11" id="KW-1185">Reference proteome</keyword>
<gene>
    <name evidence="10" type="ORF">MettiDRAFT_2789</name>
</gene>
<accession>W9DU14</accession>
<dbReference type="Pfam" id="PF01545">
    <property type="entry name" value="Cation_efflux"/>
    <property type="match status" value="1"/>
</dbReference>
<reference evidence="10 11" key="1">
    <citation type="submission" date="2013-08" db="EMBL/GenBank/DDBJ databases">
        <authorList>
            <consortium name="DOE Joint Genome Institute"/>
            <person name="Eisen J."/>
            <person name="Huntemann M."/>
            <person name="Han J."/>
            <person name="Chen A."/>
            <person name="Kyrpides N."/>
            <person name="Mavromatis K."/>
            <person name="Markowitz V."/>
            <person name="Palaniappan K."/>
            <person name="Ivanova N."/>
            <person name="Schaumberg A."/>
            <person name="Pati A."/>
            <person name="Liolios K."/>
            <person name="Nordberg H.P."/>
            <person name="Cantor M.N."/>
            <person name="Hua S.X."/>
            <person name="Woyke T."/>
        </authorList>
    </citation>
    <scope>NUCLEOTIDE SEQUENCE [LARGE SCALE GENOMIC DNA]</scope>
    <source>
        <strain evidence="10 11">DSM 2278</strain>
    </source>
</reference>
<proteinExistence type="inferred from homology"/>
<organism evidence="10 11">
    <name type="scientific">Methanolobus tindarius DSM 2278</name>
    <dbReference type="NCBI Taxonomy" id="1090322"/>
    <lineage>
        <taxon>Archaea</taxon>
        <taxon>Methanobacteriati</taxon>
        <taxon>Methanobacteriota</taxon>
        <taxon>Stenosarchaea group</taxon>
        <taxon>Methanomicrobia</taxon>
        <taxon>Methanosarcinales</taxon>
        <taxon>Methanosarcinaceae</taxon>
        <taxon>Methanolobus</taxon>
    </lineage>
</organism>
<dbReference type="NCBIfam" id="TIGR01297">
    <property type="entry name" value="CDF"/>
    <property type="match status" value="1"/>
</dbReference>
<dbReference type="InterPro" id="IPR027470">
    <property type="entry name" value="Cation_efflux_CTD"/>
</dbReference>
<comment type="caution">
    <text evidence="10">The sequence shown here is derived from an EMBL/GenBank/DDBJ whole genome shotgun (WGS) entry which is preliminary data.</text>
</comment>
<dbReference type="GO" id="GO:0015341">
    <property type="term" value="F:zinc efflux antiporter activity"/>
    <property type="evidence" value="ECO:0007669"/>
    <property type="project" value="TreeGrafter"/>
</dbReference>
<evidence type="ECO:0000256" key="3">
    <source>
        <dbReference type="ARBA" id="ARBA00022448"/>
    </source>
</evidence>
<evidence type="ECO:0000256" key="4">
    <source>
        <dbReference type="ARBA" id="ARBA00022692"/>
    </source>
</evidence>
<feature type="transmembrane region" description="Helical" evidence="7">
    <location>
        <begin position="187"/>
        <end position="205"/>
    </location>
</feature>
<evidence type="ECO:0000259" key="9">
    <source>
        <dbReference type="Pfam" id="PF16916"/>
    </source>
</evidence>
<dbReference type="Gene3D" id="3.30.70.1350">
    <property type="entry name" value="Cation efflux protein, cytoplasmic domain"/>
    <property type="match status" value="1"/>
</dbReference>
<keyword evidence="5 7" id="KW-1133">Transmembrane helix</keyword>
<dbReference type="FunFam" id="1.20.1510.10:FF:000006">
    <property type="entry name" value="Divalent cation efflux transporter"/>
    <property type="match status" value="1"/>
</dbReference>
<dbReference type="PANTHER" id="PTHR43840:SF15">
    <property type="entry name" value="MITOCHONDRIAL METAL TRANSPORTER 1-RELATED"/>
    <property type="match status" value="1"/>
</dbReference>
<evidence type="ECO:0000256" key="6">
    <source>
        <dbReference type="ARBA" id="ARBA00023136"/>
    </source>
</evidence>
<comment type="subcellular location">
    <subcellularLocation>
        <location evidence="1">Membrane</location>
        <topology evidence="1">Multi-pass membrane protein</topology>
    </subcellularLocation>
</comment>
<dbReference type="Gene3D" id="1.20.1510.10">
    <property type="entry name" value="Cation efflux protein transmembrane domain"/>
    <property type="match status" value="1"/>
</dbReference>
<comment type="similarity">
    <text evidence="2">Belongs to the cation diffusion facilitator (CDF) transporter (TC 2.A.4) family.</text>
</comment>
<evidence type="ECO:0000256" key="2">
    <source>
        <dbReference type="ARBA" id="ARBA00008114"/>
    </source>
</evidence>
<dbReference type="SUPFAM" id="SSF161111">
    <property type="entry name" value="Cation efflux protein transmembrane domain-like"/>
    <property type="match status" value="1"/>
</dbReference>
<dbReference type="InterPro" id="IPR050291">
    <property type="entry name" value="CDF_Transporter"/>
</dbReference>
<evidence type="ECO:0000256" key="1">
    <source>
        <dbReference type="ARBA" id="ARBA00004141"/>
    </source>
</evidence>
<dbReference type="InterPro" id="IPR036837">
    <property type="entry name" value="Cation_efflux_CTD_sf"/>
</dbReference>
<dbReference type="GO" id="GO:0015086">
    <property type="term" value="F:cadmium ion transmembrane transporter activity"/>
    <property type="evidence" value="ECO:0007669"/>
    <property type="project" value="TreeGrafter"/>
</dbReference>
<evidence type="ECO:0000313" key="11">
    <source>
        <dbReference type="Proteomes" id="UP000019483"/>
    </source>
</evidence>
<evidence type="ECO:0000313" key="10">
    <source>
        <dbReference type="EMBL" id="ETA69293.1"/>
    </source>
</evidence>
<dbReference type="AlphaFoldDB" id="W9DU14"/>
<dbReference type="Proteomes" id="UP000019483">
    <property type="component" value="Unassembled WGS sequence"/>
</dbReference>
<dbReference type="GO" id="GO:0005886">
    <property type="term" value="C:plasma membrane"/>
    <property type="evidence" value="ECO:0007669"/>
    <property type="project" value="TreeGrafter"/>
</dbReference>
<dbReference type="InterPro" id="IPR002524">
    <property type="entry name" value="Cation_efflux"/>
</dbReference>
<dbReference type="GO" id="GO:0015093">
    <property type="term" value="F:ferrous iron transmembrane transporter activity"/>
    <property type="evidence" value="ECO:0007669"/>
    <property type="project" value="TreeGrafter"/>
</dbReference>
<dbReference type="Pfam" id="PF16916">
    <property type="entry name" value="ZT_dimer"/>
    <property type="match status" value="1"/>
</dbReference>
<feature type="transmembrane region" description="Helical" evidence="7">
    <location>
        <begin position="121"/>
        <end position="141"/>
    </location>
</feature>
<sequence length="297" mass="32588">MLISVHTNIRRSEKIKKVMLYVLFLNIVVAVAKIAYGMMTNVLSMQSDGYHSLFDGISNIIGLIGIQIAARPPDKEHPYGHRKFETLASVSIAVLLAIVAFEIVHSAFQRFGSGNLPEVTSISYLVMICTMIVNLAVTTYERKNGEALNSEVLLADAAHTKSDIYVSLSVLLGLFFIKAGYAALDPVISVVVAILILHAGFEILTNSISILCDESCIDSEDIHSLVCEVEGVQSCHKIRSRGPDGNIFVDLHVQVDPEMTTYNSHTIAHVVQHQIKENFSGIEEVLVHVEPAENLAF</sequence>
<dbReference type="GO" id="GO:0006882">
    <property type="term" value="P:intracellular zinc ion homeostasis"/>
    <property type="evidence" value="ECO:0007669"/>
    <property type="project" value="TreeGrafter"/>
</dbReference>